<accession>A0A7C5QNS1</accession>
<name>A0A7C5QNS1_9PROT</name>
<dbReference type="GO" id="GO:0005886">
    <property type="term" value="C:plasma membrane"/>
    <property type="evidence" value="ECO:0007669"/>
    <property type="project" value="UniProtKB-SubCell"/>
</dbReference>
<keyword evidence="5 6" id="KW-0472">Membrane</keyword>
<feature type="transmembrane region" description="Helical" evidence="6">
    <location>
        <begin position="389"/>
        <end position="408"/>
    </location>
</feature>
<feature type="transmembrane region" description="Helical" evidence="6">
    <location>
        <begin position="258"/>
        <end position="284"/>
    </location>
</feature>
<organism evidence="8">
    <name type="scientific">Hellea balneolensis</name>
    <dbReference type="NCBI Taxonomy" id="287478"/>
    <lineage>
        <taxon>Bacteria</taxon>
        <taxon>Pseudomonadati</taxon>
        <taxon>Pseudomonadota</taxon>
        <taxon>Alphaproteobacteria</taxon>
        <taxon>Maricaulales</taxon>
        <taxon>Robiginitomaculaceae</taxon>
        <taxon>Hellea</taxon>
    </lineage>
</organism>
<dbReference type="PANTHER" id="PTHR30294">
    <property type="entry name" value="MEMBRANE COMPONENT OF ABC TRANSPORTER YHHJ-RELATED"/>
    <property type="match status" value="1"/>
</dbReference>
<dbReference type="Pfam" id="PF12698">
    <property type="entry name" value="ABC2_membrane_3"/>
    <property type="match status" value="1"/>
</dbReference>
<evidence type="ECO:0000256" key="2">
    <source>
        <dbReference type="ARBA" id="ARBA00022475"/>
    </source>
</evidence>
<feature type="transmembrane region" description="Helical" evidence="6">
    <location>
        <begin position="415"/>
        <end position="434"/>
    </location>
</feature>
<feature type="domain" description="ABC-2 type transporter transmembrane" evidence="7">
    <location>
        <begin position="27"/>
        <end position="461"/>
    </location>
</feature>
<protein>
    <submittedName>
        <fullName evidence="8">ABC transporter permease</fullName>
    </submittedName>
</protein>
<keyword evidence="3 6" id="KW-0812">Transmembrane</keyword>
<dbReference type="InterPro" id="IPR051449">
    <property type="entry name" value="ABC-2_transporter_component"/>
</dbReference>
<reference evidence="8" key="1">
    <citation type="journal article" date="2020" name="mSystems">
        <title>Genome- and Community-Level Interaction Insights into Carbon Utilization and Element Cycling Functions of Hydrothermarchaeota in Hydrothermal Sediment.</title>
        <authorList>
            <person name="Zhou Z."/>
            <person name="Liu Y."/>
            <person name="Xu W."/>
            <person name="Pan J."/>
            <person name="Luo Z.H."/>
            <person name="Li M."/>
        </authorList>
    </citation>
    <scope>NUCLEOTIDE SEQUENCE [LARGE SCALE GENOMIC DNA]</scope>
    <source>
        <strain evidence="8">HyVt-485</strain>
    </source>
</reference>
<feature type="transmembrane region" description="Helical" evidence="6">
    <location>
        <begin position="26"/>
        <end position="49"/>
    </location>
</feature>
<evidence type="ECO:0000256" key="1">
    <source>
        <dbReference type="ARBA" id="ARBA00004651"/>
    </source>
</evidence>
<comment type="subcellular location">
    <subcellularLocation>
        <location evidence="1">Cell membrane</location>
        <topology evidence="1">Multi-pass membrane protein</topology>
    </subcellularLocation>
</comment>
<feature type="transmembrane region" description="Helical" evidence="6">
    <location>
        <begin position="304"/>
        <end position="334"/>
    </location>
</feature>
<gene>
    <name evidence="8" type="ORF">ENJ42_02490</name>
</gene>
<feature type="transmembrane region" description="Helical" evidence="6">
    <location>
        <begin position="440"/>
        <end position="460"/>
    </location>
</feature>
<proteinExistence type="predicted"/>
<dbReference type="Proteomes" id="UP000885830">
    <property type="component" value="Unassembled WGS sequence"/>
</dbReference>
<evidence type="ECO:0000256" key="5">
    <source>
        <dbReference type="ARBA" id="ARBA00023136"/>
    </source>
</evidence>
<dbReference type="PANTHER" id="PTHR30294:SF29">
    <property type="entry name" value="MULTIDRUG ABC TRANSPORTER PERMEASE YBHS-RELATED"/>
    <property type="match status" value="1"/>
</dbReference>
<feature type="transmembrane region" description="Helical" evidence="6">
    <location>
        <begin position="355"/>
        <end position="377"/>
    </location>
</feature>
<evidence type="ECO:0000256" key="3">
    <source>
        <dbReference type="ARBA" id="ARBA00022692"/>
    </source>
</evidence>
<evidence type="ECO:0000256" key="6">
    <source>
        <dbReference type="SAM" id="Phobius"/>
    </source>
</evidence>
<dbReference type="AlphaFoldDB" id="A0A7C5QNS1"/>
<keyword evidence="4 6" id="KW-1133">Transmembrane helix</keyword>
<dbReference type="EMBL" id="DRMJ01000120">
    <property type="protein sequence ID" value="HHL42461.1"/>
    <property type="molecule type" value="Genomic_DNA"/>
</dbReference>
<keyword evidence="2" id="KW-1003">Cell membrane</keyword>
<comment type="caution">
    <text evidence="8">The sequence shown here is derived from an EMBL/GenBank/DDBJ whole genome shotgun (WGS) entry which is preliminary data.</text>
</comment>
<dbReference type="GO" id="GO:0140359">
    <property type="term" value="F:ABC-type transporter activity"/>
    <property type="evidence" value="ECO:0007669"/>
    <property type="project" value="InterPro"/>
</dbReference>
<evidence type="ECO:0000313" key="8">
    <source>
        <dbReference type="EMBL" id="HHL42461.1"/>
    </source>
</evidence>
<evidence type="ECO:0000256" key="4">
    <source>
        <dbReference type="ARBA" id="ARBA00022989"/>
    </source>
</evidence>
<dbReference type="InterPro" id="IPR013525">
    <property type="entry name" value="ABC2_TM"/>
</dbReference>
<evidence type="ECO:0000259" key="7">
    <source>
        <dbReference type="Pfam" id="PF12698"/>
    </source>
</evidence>
<sequence>MSILQISPRRTYLIAKRDFLGYVKTWGFWLTALGPFLGIVFGVMAPFVLAKSEPAHYVTILDETGIHKQAIETLLKDEDTRMLETALRETAKVTVPRAERDEFEKILKEEGVDAARAFIAKTSPRLTKIMTVPSGKILFVEPPARENEILKAYVTGEKTMMIDGAERKLSGVLHIFEDAGEVKAEFWSTSPIPSPVIGLTNRYFSGLAQDEYLEGAGLSREDLRNVRKNALRVTSFNPAKTADSKDGQKASLKDRIPYLVAAALSMMLWFTVFTGAYMLLVSMVEEKINKVLEMLLASTRFSEIFFGKLLGVAALALASLVPWIVLGVLGFYGAMQFGDGVLVEGLTKAITPKMLVFLPVFFALGYVFYGSIFIALGSLAESMQDASTLMTPMVLLLTACVMVVPVGIAYPDSDILQLAAFIPFSAPFAAIIRLPANPPLWETMGSAFILILATVFVVFISSRLFQHGVLSGGGVSSLKTGIRRLFSRTKSRR</sequence>